<dbReference type="EMBL" id="JANF02000012">
    <property type="protein sequence ID" value="KER37629.1"/>
    <property type="molecule type" value="Genomic_DNA"/>
</dbReference>
<reference evidence="1 2" key="1">
    <citation type="submission" date="2014-05" db="EMBL/GenBank/DDBJ databases">
        <title>Genome Announcement of Sphingobium lucknowense F2.</title>
        <authorList>
            <person name="Lal R."/>
            <person name="Negi V."/>
            <person name="Lata P."/>
            <person name="Sangwan N."/>
            <person name="Gupta S.K."/>
            <person name="Rao D.L.N."/>
            <person name="Das S."/>
        </authorList>
    </citation>
    <scope>NUCLEOTIDE SEQUENCE [LARGE SCALE GENOMIC DNA]</scope>
    <source>
        <strain evidence="1 2">F2</strain>
    </source>
</reference>
<evidence type="ECO:0000313" key="2">
    <source>
        <dbReference type="Proteomes" id="UP000028135"/>
    </source>
</evidence>
<gene>
    <name evidence="1" type="ORF">AL00_04245</name>
</gene>
<sequence>MRCGSVWTCPECAQLVATHRAIEIKTVIERARERGCRVEMITFTLPHDLSLPAGESMRRLKDALRRFSADGSMRRVLNELAFIGKVTSTEVTYGHVSGWHIHAHAIVVFEQQDDRETDAKEDFARSVELKKALYPGWKRAAHAVGAGTPHFKYGFDVRAVWSANDYIAKLPEAATAKSEAGKGRWGAEAELSKAYMKEGRKTSRTPWEILDGADCSQEDARLFREYAAATWGRSQIEWSKGERDLRKVFLDDLPEKVDEQLVYEEPEWVFDDEDEEMPDLGDENLVMERIQIGSSDAWRARVYAFGSIDRACALWESGDSLSLADALAGEGWHVEKVSEGGYRRELFEVEPSIFKERTVVEPAEFVATWPRRAGGVA</sequence>
<proteinExistence type="predicted"/>
<dbReference type="AlphaFoldDB" id="A0A8E1C3U3"/>
<protein>
    <recommendedName>
        <fullName evidence="3">Replication protein</fullName>
    </recommendedName>
</protein>
<evidence type="ECO:0000313" key="1">
    <source>
        <dbReference type="EMBL" id="KER37629.1"/>
    </source>
</evidence>
<organism evidence="1 2">
    <name type="scientific">Sphingobium indicum F2</name>
    <dbReference type="NCBI Taxonomy" id="1450518"/>
    <lineage>
        <taxon>Bacteria</taxon>
        <taxon>Pseudomonadati</taxon>
        <taxon>Pseudomonadota</taxon>
        <taxon>Alphaproteobacteria</taxon>
        <taxon>Sphingomonadales</taxon>
        <taxon>Sphingomonadaceae</taxon>
        <taxon>Sphingobium</taxon>
    </lineage>
</organism>
<evidence type="ECO:0008006" key="3">
    <source>
        <dbReference type="Google" id="ProtNLM"/>
    </source>
</evidence>
<comment type="caution">
    <text evidence="1">The sequence shown here is derived from an EMBL/GenBank/DDBJ whole genome shotgun (WGS) entry which is preliminary data.</text>
</comment>
<accession>A0A8E1C3U3</accession>
<dbReference type="Proteomes" id="UP000028135">
    <property type="component" value="Unassembled WGS sequence"/>
</dbReference>
<name>A0A8E1C3U3_9SPHN</name>